<dbReference type="InterPro" id="IPR001544">
    <property type="entry name" value="Aminotrans_IV"/>
</dbReference>
<proteinExistence type="predicted"/>
<protein>
    <recommendedName>
        <fullName evidence="1">Probable branched-chain-amino-acid aminotransferase</fullName>
    </recommendedName>
</protein>
<accession>A0A2T7GAF0</accession>
<dbReference type="AlphaFoldDB" id="A0A2T7GAF0"/>
<dbReference type="OrthoDB" id="9809239at2"/>
<dbReference type="NCBIfam" id="NF005729">
    <property type="entry name" value="PRK07546.1-3"/>
    <property type="match status" value="1"/>
</dbReference>
<dbReference type="RefSeq" id="WP_108691373.1">
    <property type="nucleotide sequence ID" value="NZ_QCYH01000002.1"/>
</dbReference>
<dbReference type="SUPFAM" id="SSF56752">
    <property type="entry name" value="D-aminoacid aminotransferase-like PLP-dependent enzymes"/>
    <property type="match status" value="1"/>
</dbReference>
<dbReference type="NCBIfam" id="NF005731">
    <property type="entry name" value="PRK07546.1-5"/>
    <property type="match status" value="1"/>
</dbReference>
<comment type="caution">
    <text evidence="2">The sequence shown here is derived from an EMBL/GenBank/DDBJ whole genome shotgun (WGS) entry which is preliminary data.</text>
</comment>
<dbReference type="InterPro" id="IPR043132">
    <property type="entry name" value="BCAT-like_C"/>
</dbReference>
<dbReference type="Gene3D" id="3.30.470.10">
    <property type="match status" value="1"/>
</dbReference>
<gene>
    <name evidence="2" type="ORF">DC366_05800</name>
</gene>
<reference evidence="2 3" key="1">
    <citation type="submission" date="2018-04" db="EMBL/GenBank/DDBJ databases">
        <title>Pelagivirga bohaiensis gen. nov., sp. nov., a bacterium isolated from the Bohai Sea.</title>
        <authorList>
            <person name="Ji X."/>
        </authorList>
    </citation>
    <scope>NUCLEOTIDE SEQUENCE [LARGE SCALE GENOMIC DNA]</scope>
    <source>
        <strain evidence="2 3">BH-SD19</strain>
    </source>
</reference>
<name>A0A2T7GAF0_9RHOB</name>
<dbReference type="Pfam" id="PF01063">
    <property type="entry name" value="Aminotran_4"/>
    <property type="match status" value="1"/>
</dbReference>
<organism evidence="2 3">
    <name type="scientific">Pelagivirga sediminicola</name>
    <dbReference type="NCBI Taxonomy" id="2170575"/>
    <lineage>
        <taxon>Bacteria</taxon>
        <taxon>Pseudomonadati</taxon>
        <taxon>Pseudomonadota</taxon>
        <taxon>Alphaproteobacteria</taxon>
        <taxon>Rhodobacterales</taxon>
        <taxon>Paracoccaceae</taxon>
        <taxon>Pelagivirga</taxon>
    </lineage>
</organism>
<dbReference type="Gene3D" id="3.20.10.10">
    <property type="entry name" value="D-amino Acid Aminotransferase, subunit A, domain 2"/>
    <property type="match status" value="1"/>
</dbReference>
<keyword evidence="3" id="KW-1185">Reference proteome</keyword>
<dbReference type="InterPro" id="IPR036038">
    <property type="entry name" value="Aminotransferase-like"/>
</dbReference>
<sequence length="217" mass="23429">MENPLCPPADPGFALIETMRWTPGGGIAHRARHMARLARTARALGITPRGVSSALDAITSSGPLRVRLTVDAEGRTNLTSAPFQALGPDARWRVAIHPQRLDAADPWLRHKTTRRAVYDAARAALPRGIDEWIFLNEGGAVCEGTITNIHIRPAEDAALLTPPRACGLLPGIGREVLIASRRARPARLTLQDLEQAHAIYVGNALRGLIRAELVSSC</sequence>
<dbReference type="InterPro" id="IPR043131">
    <property type="entry name" value="BCAT-like_N"/>
</dbReference>
<evidence type="ECO:0000313" key="3">
    <source>
        <dbReference type="Proteomes" id="UP000244446"/>
    </source>
</evidence>
<evidence type="ECO:0000313" key="2">
    <source>
        <dbReference type="EMBL" id="PVA11400.1"/>
    </source>
</evidence>
<dbReference type="EMBL" id="QCYH01000002">
    <property type="protein sequence ID" value="PVA11400.1"/>
    <property type="molecule type" value="Genomic_DNA"/>
</dbReference>
<keyword evidence="2" id="KW-0456">Lyase</keyword>
<evidence type="ECO:0000256" key="1">
    <source>
        <dbReference type="ARBA" id="ARBA00014472"/>
    </source>
</evidence>
<dbReference type="GO" id="GO:0016829">
    <property type="term" value="F:lyase activity"/>
    <property type="evidence" value="ECO:0007669"/>
    <property type="project" value="UniProtKB-KW"/>
</dbReference>
<dbReference type="Proteomes" id="UP000244446">
    <property type="component" value="Unassembled WGS sequence"/>
</dbReference>